<feature type="binding site" evidence="9">
    <location>
        <position position="293"/>
    </location>
    <ligand>
        <name>K(+)</name>
        <dbReference type="ChEBI" id="CHEBI:29103"/>
    </ligand>
</feature>
<feature type="binding site" evidence="9">
    <location>
        <position position="284"/>
    </location>
    <ligand>
        <name>K(+)</name>
        <dbReference type="ChEBI" id="CHEBI:29103"/>
    </ligand>
</feature>
<keyword evidence="6 9" id="KW-0460">Magnesium</keyword>
<comment type="similarity">
    <text evidence="9">Belongs to the carbohydrate kinase PfkB family. Ribokinase subfamily.</text>
</comment>
<feature type="binding site" evidence="9">
    <location>
        <position position="287"/>
    </location>
    <ligand>
        <name>K(+)</name>
        <dbReference type="ChEBI" id="CHEBI:29103"/>
    </ligand>
</feature>
<feature type="region of interest" description="Disordered" evidence="10">
    <location>
        <begin position="305"/>
        <end position="326"/>
    </location>
</feature>
<evidence type="ECO:0000256" key="9">
    <source>
        <dbReference type="HAMAP-Rule" id="MF_01987"/>
    </source>
</evidence>
<evidence type="ECO:0000259" key="11">
    <source>
        <dbReference type="Pfam" id="PF00294"/>
    </source>
</evidence>
<keyword evidence="1 9" id="KW-0808">Transferase</keyword>
<accession>A0A5N8W5J0</accession>
<feature type="binding site" evidence="9">
    <location>
        <begin position="41"/>
        <end position="45"/>
    </location>
    <ligand>
        <name>substrate</name>
    </ligand>
</feature>
<dbReference type="AlphaFoldDB" id="A0A5N8W5J0"/>
<dbReference type="GO" id="GO:0019303">
    <property type="term" value="P:D-ribose catabolic process"/>
    <property type="evidence" value="ECO:0007669"/>
    <property type="project" value="UniProtKB-UniRule"/>
</dbReference>
<dbReference type="HAMAP" id="MF_01987">
    <property type="entry name" value="Ribokinase"/>
    <property type="match status" value="1"/>
</dbReference>
<feature type="binding site" evidence="9">
    <location>
        <begin position="13"/>
        <end position="15"/>
    </location>
    <ligand>
        <name>substrate</name>
    </ligand>
</feature>
<dbReference type="SUPFAM" id="SSF53613">
    <property type="entry name" value="Ribokinase-like"/>
    <property type="match status" value="1"/>
</dbReference>
<feature type="binding site" evidence="9">
    <location>
        <position position="250"/>
    </location>
    <ligand>
        <name>K(+)</name>
        <dbReference type="ChEBI" id="CHEBI:29103"/>
    </ligand>
</feature>
<keyword evidence="9" id="KW-0963">Cytoplasm</keyword>
<dbReference type="EC" id="2.7.1.15" evidence="9"/>
<evidence type="ECO:0000256" key="1">
    <source>
        <dbReference type="ARBA" id="ARBA00022679"/>
    </source>
</evidence>
<evidence type="ECO:0000256" key="7">
    <source>
        <dbReference type="ARBA" id="ARBA00022958"/>
    </source>
</evidence>
<feature type="binding site" evidence="9">
    <location>
        <position position="289"/>
    </location>
    <ligand>
        <name>K(+)</name>
        <dbReference type="ChEBI" id="CHEBI:29103"/>
    </ligand>
</feature>
<comment type="subcellular location">
    <subcellularLocation>
        <location evidence="9">Cytoplasm</location>
    </subcellularLocation>
</comment>
<name>A0A5N8W5J0_9ACTN</name>
<evidence type="ECO:0000313" key="12">
    <source>
        <dbReference type="EMBL" id="MPY41405.1"/>
    </source>
</evidence>
<dbReference type="PRINTS" id="PR00990">
    <property type="entry name" value="RIBOKINASE"/>
</dbReference>
<comment type="caution">
    <text evidence="12">The sequence shown here is derived from an EMBL/GenBank/DDBJ whole genome shotgun (WGS) entry which is preliminary data.</text>
</comment>
<keyword evidence="8 9" id="KW-0119">Carbohydrate metabolism</keyword>
<dbReference type="UniPathway" id="UPA00916">
    <property type="reaction ID" value="UER00889"/>
</dbReference>
<dbReference type="OrthoDB" id="9775849at2"/>
<evidence type="ECO:0000256" key="5">
    <source>
        <dbReference type="ARBA" id="ARBA00022840"/>
    </source>
</evidence>
<comment type="pathway">
    <text evidence="9">Carbohydrate metabolism; D-ribose degradation; D-ribose 5-phosphate from beta-D-ribopyranose: step 2/2.</text>
</comment>
<dbReference type="CDD" id="cd01174">
    <property type="entry name" value="ribokinase"/>
    <property type="match status" value="1"/>
</dbReference>
<feature type="binding site" evidence="9">
    <location>
        <position position="142"/>
    </location>
    <ligand>
        <name>substrate</name>
    </ligand>
</feature>
<reference evidence="12 13" key="1">
    <citation type="submission" date="2019-07" db="EMBL/GenBank/DDBJ databases">
        <title>New species of Amycolatopsis and Streptomyces.</title>
        <authorList>
            <person name="Duangmal K."/>
            <person name="Teo W.F.A."/>
            <person name="Lipun K."/>
        </authorList>
    </citation>
    <scope>NUCLEOTIDE SEQUENCE [LARGE SCALE GENOMIC DNA]</scope>
    <source>
        <strain evidence="12 13">TISTR 2346</strain>
    </source>
</reference>
<dbReference type="GO" id="GO:0005524">
    <property type="term" value="F:ATP binding"/>
    <property type="evidence" value="ECO:0007669"/>
    <property type="project" value="UniProtKB-UniRule"/>
</dbReference>
<comment type="caution">
    <text evidence="9">Lacks conserved residue(s) required for the propagation of feature annotation.</text>
</comment>
<evidence type="ECO:0000256" key="8">
    <source>
        <dbReference type="ARBA" id="ARBA00023277"/>
    </source>
</evidence>
<dbReference type="Gene3D" id="3.40.1190.20">
    <property type="match status" value="1"/>
</dbReference>
<comment type="activity regulation">
    <text evidence="9">Activated by a monovalent cation that binds near, but not in, the active site. The most likely occupant of the site in vivo is potassium. Ion binding induces a conformational change that may alter substrate affinity.</text>
</comment>
<comment type="function">
    <text evidence="9">Catalyzes the phosphorylation of ribose at O-5 in a reaction requiring ATP and magnesium. The resulting D-ribose-5-phosphate can then be used either for sythesis of nucleotides, histidine, and tryptophan, or as a component of the pentose phosphate pathway.</text>
</comment>
<dbReference type="Proteomes" id="UP000326979">
    <property type="component" value="Unassembled WGS sequence"/>
</dbReference>
<keyword evidence="4 9" id="KW-0418">Kinase</keyword>
<dbReference type="GO" id="GO:0005829">
    <property type="term" value="C:cytosol"/>
    <property type="evidence" value="ECO:0007669"/>
    <property type="project" value="TreeGrafter"/>
</dbReference>
<evidence type="ECO:0000256" key="3">
    <source>
        <dbReference type="ARBA" id="ARBA00022741"/>
    </source>
</evidence>
<organism evidence="12 13">
    <name type="scientific">Streptomyces phyllanthi</name>
    <dbReference type="NCBI Taxonomy" id="1803180"/>
    <lineage>
        <taxon>Bacteria</taxon>
        <taxon>Bacillati</taxon>
        <taxon>Actinomycetota</taxon>
        <taxon>Actinomycetes</taxon>
        <taxon>Kitasatosporales</taxon>
        <taxon>Streptomycetaceae</taxon>
        <taxon>Streptomyces</taxon>
    </lineage>
</organism>
<dbReference type="GO" id="GO:0046872">
    <property type="term" value="F:metal ion binding"/>
    <property type="evidence" value="ECO:0007669"/>
    <property type="project" value="UniProtKB-KW"/>
</dbReference>
<evidence type="ECO:0000256" key="10">
    <source>
        <dbReference type="SAM" id="MobiDB-lite"/>
    </source>
</evidence>
<dbReference type="PANTHER" id="PTHR10584">
    <property type="entry name" value="SUGAR KINASE"/>
    <property type="match status" value="1"/>
</dbReference>
<keyword evidence="2 9" id="KW-0479">Metal-binding</keyword>
<dbReference type="RefSeq" id="WP_152784812.1">
    <property type="nucleotide sequence ID" value="NZ_BAABEQ010000052.1"/>
</dbReference>
<dbReference type="InterPro" id="IPR002139">
    <property type="entry name" value="Ribo/fructo_kinase"/>
</dbReference>
<dbReference type="GO" id="GO:0004747">
    <property type="term" value="F:ribokinase activity"/>
    <property type="evidence" value="ECO:0007669"/>
    <property type="project" value="UniProtKB-UniRule"/>
</dbReference>
<keyword evidence="5 9" id="KW-0067">ATP-binding</keyword>
<feature type="binding site" evidence="9">
    <location>
        <begin position="222"/>
        <end position="227"/>
    </location>
    <ligand>
        <name>ATP</name>
        <dbReference type="ChEBI" id="CHEBI:30616"/>
    </ligand>
</feature>
<dbReference type="Pfam" id="PF00294">
    <property type="entry name" value="PfkB"/>
    <property type="match status" value="1"/>
</dbReference>
<keyword evidence="13" id="KW-1185">Reference proteome</keyword>
<comment type="cofactor">
    <cofactor evidence="9">
        <name>Mg(2+)</name>
        <dbReference type="ChEBI" id="CHEBI:18420"/>
    </cofactor>
    <text evidence="9">Requires a divalent cation, most likely magnesium in vivo, as an electrophilic catalyst to aid phosphoryl group transfer. It is the chelate of the metal and the nucleotide that is the actual substrate.</text>
</comment>
<dbReference type="InterPro" id="IPR029056">
    <property type="entry name" value="Ribokinase-like"/>
</dbReference>
<evidence type="ECO:0000313" key="13">
    <source>
        <dbReference type="Proteomes" id="UP000326979"/>
    </source>
</evidence>
<protein>
    <recommendedName>
        <fullName evidence="9">Ribokinase</fullName>
        <shortName evidence="9">RK</shortName>
        <ecNumber evidence="9">2.7.1.15</ecNumber>
    </recommendedName>
</protein>
<keyword evidence="3 9" id="KW-0547">Nucleotide-binding</keyword>
<comment type="catalytic activity">
    <reaction evidence="9">
        <text>D-ribose + ATP = D-ribose 5-phosphate + ADP + H(+)</text>
        <dbReference type="Rhea" id="RHEA:13697"/>
        <dbReference type="ChEBI" id="CHEBI:15378"/>
        <dbReference type="ChEBI" id="CHEBI:30616"/>
        <dbReference type="ChEBI" id="CHEBI:47013"/>
        <dbReference type="ChEBI" id="CHEBI:78346"/>
        <dbReference type="ChEBI" id="CHEBI:456216"/>
        <dbReference type="EC" id="2.7.1.15"/>
    </reaction>
</comment>
<evidence type="ECO:0000256" key="4">
    <source>
        <dbReference type="ARBA" id="ARBA00022777"/>
    </source>
</evidence>
<dbReference type="PANTHER" id="PTHR10584:SF166">
    <property type="entry name" value="RIBOKINASE"/>
    <property type="match status" value="1"/>
</dbReference>
<keyword evidence="7 9" id="KW-0630">Potassium</keyword>
<dbReference type="InterPro" id="IPR011611">
    <property type="entry name" value="PfkB_dom"/>
</dbReference>
<feature type="binding site" evidence="9">
    <location>
        <position position="186"/>
    </location>
    <ligand>
        <name>ATP</name>
        <dbReference type="ChEBI" id="CHEBI:30616"/>
    </ligand>
</feature>
<evidence type="ECO:0000256" key="2">
    <source>
        <dbReference type="ARBA" id="ARBA00022723"/>
    </source>
</evidence>
<proteinExistence type="inferred from homology"/>
<feature type="binding site" evidence="9">
    <location>
        <position position="248"/>
    </location>
    <ligand>
        <name>K(+)</name>
        <dbReference type="ChEBI" id="CHEBI:29103"/>
    </ligand>
</feature>
<sequence length="326" mass="33173">MTRHGVLVVGGITVDVTAFSSRLPRPGETVLGDDITLFLGGRGANQAVAAARAGAPTWMAGCVGRDSFRRIALDGLSRHGVLTTEVRTVPGRTGVAHIRVDATGENDIVFTPLANTALTPAMVDRSIAATRGRVSVLLLQLEVRAEVTCHAAAAGAAAGLTVVLDPAPARTLPDEVWRHIGVVTPNASEATALTGIEVDGVEAAATAGRWFLDRGVRHALVTLGAAGAVSVTPERARHFAAFRVTPVDTTAAGEAFTGALGAALAAGLDPDAAVRHGMAAGALATTRPGASPSLPEAADIQALLDAARPGGRPSPSVTDRSRERVG</sequence>
<feature type="domain" description="Carbohydrate kinase PfkB" evidence="11">
    <location>
        <begin position="6"/>
        <end position="296"/>
    </location>
</feature>
<comment type="subunit">
    <text evidence="9">Homodimer.</text>
</comment>
<evidence type="ECO:0000256" key="6">
    <source>
        <dbReference type="ARBA" id="ARBA00022842"/>
    </source>
</evidence>
<gene>
    <name evidence="9" type="primary">rbsK</name>
    <name evidence="12" type="ORF">FNH04_16250</name>
</gene>
<dbReference type="InterPro" id="IPR011877">
    <property type="entry name" value="Ribokinase"/>
</dbReference>
<dbReference type="EMBL" id="VJZE01000095">
    <property type="protein sequence ID" value="MPY41405.1"/>
    <property type="molecule type" value="Genomic_DNA"/>
</dbReference>